<dbReference type="InterPro" id="IPR050740">
    <property type="entry name" value="Aldehyde_DH_Superfamily"/>
</dbReference>
<dbReference type="PANTHER" id="PTHR43353">
    <property type="entry name" value="SUCCINATE-SEMIALDEHYDE DEHYDROGENASE, MITOCHONDRIAL"/>
    <property type="match status" value="1"/>
</dbReference>
<dbReference type="InterPro" id="IPR015590">
    <property type="entry name" value="Aldehyde_DH_dom"/>
</dbReference>
<evidence type="ECO:0000256" key="1">
    <source>
        <dbReference type="ARBA" id="ARBA00009986"/>
    </source>
</evidence>
<feature type="domain" description="Aldehyde dehydrogenase" evidence="5">
    <location>
        <begin position="20"/>
        <end position="478"/>
    </location>
</feature>
<accession>A0A917KDB5</accession>
<dbReference type="Proteomes" id="UP000657574">
    <property type="component" value="Unassembled WGS sequence"/>
</dbReference>
<dbReference type="InterPro" id="IPR016161">
    <property type="entry name" value="Ald_DH/histidinol_DH"/>
</dbReference>
<dbReference type="InterPro" id="IPR029510">
    <property type="entry name" value="Ald_DH_CS_GLU"/>
</dbReference>
<dbReference type="RefSeq" id="WP_189310381.1">
    <property type="nucleotide sequence ID" value="NZ_BMQA01000004.1"/>
</dbReference>
<comment type="caution">
    <text evidence="6">The sequence shown here is derived from an EMBL/GenBank/DDBJ whole genome shotgun (WGS) entry which is preliminary data.</text>
</comment>
<evidence type="ECO:0000313" key="6">
    <source>
        <dbReference type="EMBL" id="GGJ06353.1"/>
    </source>
</evidence>
<dbReference type="FunFam" id="3.40.605.10:FF:000007">
    <property type="entry name" value="NAD/NADP-dependent betaine aldehyde dehydrogenase"/>
    <property type="match status" value="1"/>
</dbReference>
<organism evidence="6 7">
    <name type="scientific">Streptomyces brasiliensis</name>
    <dbReference type="NCBI Taxonomy" id="1954"/>
    <lineage>
        <taxon>Bacteria</taxon>
        <taxon>Bacillati</taxon>
        <taxon>Actinomycetota</taxon>
        <taxon>Actinomycetes</taxon>
        <taxon>Kitasatosporales</taxon>
        <taxon>Streptomycetaceae</taxon>
        <taxon>Streptomyces</taxon>
    </lineage>
</organism>
<dbReference type="Pfam" id="PF00171">
    <property type="entry name" value="Aldedh"/>
    <property type="match status" value="1"/>
</dbReference>
<dbReference type="InterPro" id="IPR016162">
    <property type="entry name" value="Ald_DH_N"/>
</dbReference>
<gene>
    <name evidence="6" type="ORF">GCM10010121_016010</name>
</gene>
<dbReference type="Gene3D" id="3.40.309.10">
    <property type="entry name" value="Aldehyde Dehydrogenase, Chain A, domain 2"/>
    <property type="match status" value="1"/>
</dbReference>
<keyword evidence="7" id="KW-1185">Reference proteome</keyword>
<evidence type="ECO:0000259" key="5">
    <source>
        <dbReference type="Pfam" id="PF00171"/>
    </source>
</evidence>
<protein>
    <submittedName>
        <fullName evidence="6">Aldehyde dehydrogenase</fullName>
    </submittedName>
</protein>
<dbReference type="FunFam" id="3.40.309.10:FF:000009">
    <property type="entry name" value="Aldehyde dehydrogenase A"/>
    <property type="match status" value="1"/>
</dbReference>
<dbReference type="Gene3D" id="3.40.605.10">
    <property type="entry name" value="Aldehyde Dehydrogenase, Chain A, domain 1"/>
    <property type="match status" value="1"/>
</dbReference>
<dbReference type="AlphaFoldDB" id="A0A917KDB5"/>
<comment type="similarity">
    <text evidence="1 4">Belongs to the aldehyde dehydrogenase family.</text>
</comment>
<feature type="active site" evidence="3">
    <location>
        <position position="252"/>
    </location>
</feature>
<dbReference type="GO" id="GO:0009450">
    <property type="term" value="P:gamma-aminobutyric acid catabolic process"/>
    <property type="evidence" value="ECO:0007669"/>
    <property type="project" value="TreeGrafter"/>
</dbReference>
<dbReference type="SUPFAM" id="SSF53720">
    <property type="entry name" value="ALDH-like"/>
    <property type="match status" value="1"/>
</dbReference>
<proteinExistence type="inferred from homology"/>
<dbReference type="EMBL" id="BMQA01000004">
    <property type="protein sequence ID" value="GGJ06353.1"/>
    <property type="molecule type" value="Genomic_DNA"/>
</dbReference>
<evidence type="ECO:0000313" key="7">
    <source>
        <dbReference type="Proteomes" id="UP000657574"/>
    </source>
</evidence>
<evidence type="ECO:0000256" key="4">
    <source>
        <dbReference type="RuleBase" id="RU003345"/>
    </source>
</evidence>
<reference evidence="6" key="1">
    <citation type="journal article" date="2014" name="Int. J. Syst. Evol. Microbiol.">
        <title>Complete genome sequence of Corynebacterium casei LMG S-19264T (=DSM 44701T), isolated from a smear-ripened cheese.</title>
        <authorList>
            <consortium name="US DOE Joint Genome Institute (JGI-PGF)"/>
            <person name="Walter F."/>
            <person name="Albersmeier A."/>
            <person name="Kalinowski J."/>
            <person name="Ruckert C."/>
        </authorList>
    </citation>
    <scope>NUCLEOTIDE SEQUENCE</scope>
    <source>
        <strain evidence="6">JCM 3086</strain>
    </source>
</reference>
<sequence length="483" mass="51427">MLIEKPVKDSSYIGGSWSGARGSRFDVENPATEETLATIASASEADVDAAVRAATGAARDWGRAPGGVRGAHVSAIGDLIRAHEDELAELLTAEGGKPVGLARWELGFAAGYADFTAGWDRRLDGEIIHSDNPDEVINLVRVPMGVVAAITAWNFPIALFVRKITSALVAGNTVVVKPSELTPLATAALVRLIDEELDLPPGVLNLVNGDAAVGRALVTHPGVDLVTFTGHRDTGKAVMRDAAANLTRVSLELGGKAPAIVWADADLDRAVESVVNGRHANSGQVCTSTERVIVHADVFDAFAERYLAAVAGLRLGDPRSDVDLGPVVSAGQLRKCVDAIEGAVKEGAIVALGGGRPDGAQFEQGHWLAPTVLTDVRPEMKIMHEEVFGPVTPIVKVHDYREAFELANATRYGLAAYLYTEDYRTALRAAQDLDFGELYVNRSLGEQVQGHHSGHKESGFGGEDGRHGVLRYTQLRTVYHNFG</sequence>
<dbReference type="PANTHER" id="PTHR43353:SF5">
    <property type="entry name" value="SUCCINATE-SEMIALDEHYDE DEHYDROGENASE, MITOCHONDRIAL"/>
    <property type="match status" value="1"/>
</dbReference>
<evidence type="ECO:0000256" key="2">
    <source>
        <dbReference type="ARBA" id="ARBA00023002"/>
    </source>
</evidence>
<dbReference type="InterPro" id="IPR016163">
    <property type="entry name" value="Ald_DH_C"/>
</dbReference>
<reference evidence="6" key="2">
    <citation type="submission" date="2020-09" db="EMBL/GenBank/DDBJ databases">
        <authorList>
            <person name="Sun Q."/>
            <person name="Ohkuma M."/>
        </authorList>
    </citation>
    <scope>NUCLEOTIDE SEQUENCE</scope>
    <source>
        <strain evidence="6">JCM 3086</strain>
    </source>
</reference>
<keyword evidence="2 4" id="KW-0560">Oxidoreductase</keyword>
<evidence type="ECO:0000256" key="3">
    <source>
        <dbReference type="PROSITE-ProRule" id="PRU10007"/>
    </source>
</evidence>
<name>A0A917KDB5_9ACTN</name>
<dbReference type="PROSITE" id="PS00687">
    <property type="entry name" value="ALDEHYDE_DEHYDR_GLU"/>
    <property type="match status" value="1"/>
</dbReference>
<dbReference type="GO" id="GO:0004777">
    <property type="term" value="F:succinate-semialdehyde dehydrogenase (NAD+) activity"/>
    <property type="evidence" value="ECO:0007669"/>
    <property type="project" value="TreeGrafter"/>
</dbReference>